<reference evidence="7" key="2">
    <citation type="submission" date="2020-11" db="EMBL/GenBank/DDBJ databases">
        <authorList>
            <consortium name="NCBI Pathogen Detection Project"/>
        </authorList>
    </citation>
    <scope>NUCLEOTIDE SEQUENCE</scope>
    <source>
        <strain evidence="7">R404</strain>
    </source>
</reference>
<dbReference type="InterPro" id="IPR011545">
    <property type="entry name" value="DEAD/DEAH_box_helicase_dom"/>
</dbReference>
<organism evidence="7 8">
    <name type="scientific">Klebsiella oxytoca</name>
    <dbReference type="NCBI Taxonomy" id="571"/>
    <lineage>
        <taxon>Bacteria</taxon>
        <taxon>Pseudomonadati</taxon>
        <taxon>Pseudomonadota</taxon>
        <taxon>Gammaproteobacteria</taxon>
        <taxon>Enterobacterales</taxon>
        <taxon>Enterobacteriaceae</taxon>
        <taxon>Klebsiella/Raoultella group</taxon>
        <taxon>Klebsiella</taxon>
    </lineage>
</organism>
<reference evidence="7" key="1">
    <citation type="journal article" date="2018" name="Genome Biol.">
        <title>SKESA: strategic k-mer extension for scrupulous assemblies.</title>
        <authorList>
            <person name="Souvorov A."/>
            <person name="Agarwala R."/>
            <person name="Lipman D.J."/>
        </authorList>
    </citation>
    <scope>NUCLEOTIDE SEQUENCE</scope>
    <source>
        <strain evidence="7">R404</strain>
    </source>
</reference>
<sequence>MSQNTATTAINHKDFTCVFNSLIENLFLRNRGEERKVYISDEAIRRATWLASLGSSGNENDRNIASAFGTLLYLYDTKNELYIKACYVLQSRAGNIVSAKHLVGLFEEEKFLKHFSVSLDFELTNQKYLLEKKILGENPIYFTHFQKALWDKLEHGENVAVSAPTSAGKSFVIKKYIYENVIKSDFGYFVYVVPSKALINQVSNEMSRQLKDIAIVMTTYKPLEEDNLKVVYVLTPERCMRLLNEKKDKEPIIVFFDEIQNLEDNSRGNVFENIIYRMTSLWKSSQFIMAGPYINNLQDSLSKVVDINLVEQKTSATPVLQLKVILTVHKQKKTVSYKLVSPVGDAVLGEYDIGKALYSKLSASKGTALRYITSILDPEEQNIIYAPKKKLAETWALDISKTDNVELENNESDLVYDERIEDLCSFLEREIHPLYSLVRSLKKGVAFHHGGLLDVARLEVEDLFVDGVIKNLVCTSTLLQGVNLPADRMIVISPKIGNYQLPHFDFLNLIGRAGRINTSLYGEIFCIQLVDEEWAEEKIDSNEIKEIQSAVLKKLNEHGDSVVSYIDVYSKDIIDTQGDYNAINLASYLRSQFLVDRLHYEKIINNSNLTANQIRVMTNRLEVLEDYLKVPKEIVYKNPFIDPLLIDQLYFEVETNGVNYWIMNKYPGTKSGSSDFNADFKDMNYYNQYKSIVVRMNDIFNIEAEINFKEDGVTRKSKHYVSIFKLINDSHKWMQGRNYRFFIDNMVKVKLDRKNIAVDYKKIDGITNFVTTHINTNLTFILVKYLSLWSDVVSAFMSENERTEKAFFLNLSSMLEMGSYNPQVLEVMAYGINRSTAIELLRNEKIRDDQTTEQFLSQYNLDKLSPLHRKYLQRAGFGSFRVKMN</sequence>
<dbReference type="PROSITE" id="PS51192">
    <property type="entry name" value="HELICASE_ATP_BIND_1"/>
    <property type="match status" value="1"/>
</dbReference>
<keyword evidence="2" id="KW-0378">Hydrolase</keyword>
<evidence type="ECO:0000256" key="2">
    <source>
        <dbReference type="ARBA" id="ARBA00022801"/>
    </source>
</evidence>
<evidence type="ECO:0000313" key="7">
    <source>
        <dbReference type="EMBL" id="HAT1684527.1"/>
    </source>
</evidence>
<evidence type="ECO:0000259" key="5">
    <source>
        <dbReference type="PROSITE" id="PS51192"/>
    </source>
</evidence>
<feature type="domain" description="Helicase C-terminal" evidence="6">
    <location>
        <begin position="378"/>
        <end position="574"/>
    </location>
</feature>
<evidence type="ECO:0000256" key="4">
    <source>
        <dbReference type="ARBA" id="ARBA00022840"/>
    </source>
</evidence>
<keyword evidence="3 7" id="KW-0347">Helicase</keyword>
<keyword evidence="4" id="KW-0067">ATP-binding</keyword>
<proteinExistence type="predicted"/>
<dbReference type="InterPro" id="IPR003593">
    <property type="entry name" value="AAA+_ATPase"/>
</dbReference>
<accession>A0AAN5RGB7</accession>
<dbReference type="GO" id="GO:0003676">
    <property type="term" value="F:nucleic acid binding"/>
    <property type="evidence" value="ECO:0007669"/>
    <property type="project" value="InterPro"/>
</dbReference>
<evidence type="ECO:0000256" key="1">
    <source>
        <dbReference type="ARBA" id="ARBA00022741"/>
    </source>
</evidence>
<dbReference type="PANTHER" id="PTHR47961">
    <property type="entry name" value="DNA POLYMERASE THETA, PUTATIVE (AFU_ORTHOLOGUE AFUA_1G05260)-RELATED"/>
    <property type="match status" value="1"/>
</dbReference>
<dbReference type="PANTHER" id="PTHR47961:SF6">
    <property type="entry name" value="DNA-DIRECTED DNA POLYMERASE"/>
    <property type="match status" value="1"/>
</dbReference>
<dbReference type="Pfam" id="PF00271">
    <property type="entry name" value="Helicase_C"/>
    <property type="match status" value="1"/>
</dbReference>
<dbReference type="Gene3D" id="3.40.50.300">
    <property type="entry name" value="P-loop containing nucleotide triphosphate hydrolases"/>
    <property type="match status" value="2"/>
</dbReference>
<dbReference type="InterPro" id="IPR014001">
    <property type="entry name" value="Helicase_ATP-bd"/>
</dbReference>
<evidence type="ECO:0000313" key="8">
    <source>
        <dbReference type="Proteomes" id="UP000856143"/>
    </source>
</evidence>
<dbReference type="SMART" id="SM00382">
    <property type="entry name" value="AAA"/>
    <property type="match status" value="1"/>
</dbReference>
<dbReference type="Proteomes" id="UP000856143">
    <property type="component" value="Unassembled WGS sequence"/>
</dbReference>
<protein>
    <submittedName>
        <fullName evidence="7">DEAD/DEAH box helicase</fullName>
    </submittedName>
</protein>
<dbReference type="PROSITE" id="PS51194">
    <property type="entry name" value="HELICASE_CTER"/>
    <property type="match status" value="1"/>
</dbReference>
<dbReference type="GO" id="GO:0005524">
    <property type="term" value="F:ATP binding"/>
    <property type="evidence" value="ECO:0007669"/>
    <property type="project" value="UniProtKB-KW"/>
</dbReference>
<dbReference type="SMART" id="SM00487">
    <property type="entry name" value="DEXDc"/>
    <property type="match status" value="1"/>
</dbReference>
<dbReference type="SMART" id="SM00490">
    <property type="entry name" value="HELICc"/>
    <property type="match status" value="1"/>
</dbReference>
<dbReference type="Pfam" id="PF00270">
    <property type="entry name" value="DEAD"/>
    <property type="match status" value="1"/>
</dbReference>
<name>A0AAN5RGB7_KLEOX</name>
<dbReference type="EMBL" id="DACSEO010000103">
    <property type="protein sequence ID" value="HAT1684527.1"/>
    <property type="molecule type" value="Genomic_DNA"/>
</dbReference>
<evidence type="ECO:0000259" key="6">
    <source>
        <dbReference type="PROSITE" id="PS51194"/>
    </source>
</evidence>
<dbReference type="AlphaFoldDB" id="A0AAN5RGB7"/>
<feature type="domain" description="Helicase ATP-binding" evidence="5">
    <location>
        <begin position="150"/>
        <end position="311"/>
    </location>
</feature>
<comment type="caution">
    <text evidence="7">The sequence shown here is derived from an EMBL/GenBank/DDBJ whole genome shotgun (WGS) entry which is preliminary data.</text>
</comment>
<dbReference type="InterPro" id="IPR050474">
    <property type="entry name" value="Hel308_SKI2-like"/>
</dbReference>
<dbReference type="InterPro" id="IPR027417">
    <property type="entry name" value="P-loop_NTPase"/>
</dbReference>
<dbReference type="GO" id="GO:0004386">
    <property type="term" value="F:helicase activity"/>
    <property type="evidence" value="ECO:0007669"/>
    <property type="project" value="UniProtKB-KW"/>
</dbReference>
<dbReference type="GO" id="GO:0016787">
    <property type="term" value="F:hydrolase activity"/>
    <property type="evidence" value="ECO:0007669"/>
    <property type="project" value="UniProtKB-KW"/>
</dbReference>
<dbReference type="SUPFAM" id="SSF52540">
    <property type="entry name" value="P-loop containing nucleoside triphosphate hydrolases"/>
    <property type="match status" value="2"/>
</dbReference>
<evidence type="ECO:0000256" key="3">
    <source>
        <dbReference type="ARBA" id="ARBA00022806"/>
    </source>
</evidence>
<keyword evidence="1" id="KW-0547">Nucleotide-binding</keyword>
<dbReference type="InterPro" id="IPR001650">
    <property type="entry name" value="Helicase_C-like"/>
</dbReference>
<gene>
    <name evidence="7" type="ORF">I8Y21_005320</name>
</gene>